<keyword evidence="2" id="KW-0472">Membrane</keyword>
<feature type="region of interest" description="Disordered" evidence="1">
    <location>
        <begin position="419"/>
        <end position="439"/>
    </location>
</feature>
<evidence type="ECO:0000256" key="1">
    <source>
        <dbReference type="SAM" id="MobiDB-lite"/>
    </source>
</evidence>
<feature type="region of interest" description="Disordered" evidence="1">
    <location>
        <begin position="182"/>
        <end position="266"/>
    </location>
</feature>
<accession>A0A2J6S4L3</accession>
<sequence length="439" mass="48543">MEAAVFPGPEASERSLLSLLMEQLDNGTTRETFLMPELSELKFVQINNMPLPCEATRVVKGPMERYLDLEKTLSETTISEPWSNDENINSYFSLRHLRRMRRLRASVLGLQSQIQEQRTTAADAAYMSSATIFRISLGEESCPIDSLVSVKEGGKRSSVPKQRTRMNIGKVFYHHLLSTPGLPSRQNLTPASHPSQGVLPPSVPPTSANIPPSNQDDRPTQVNSAPNPPPIGYRLDIEQSDPFPREEESPPPPDEGGENNRELRSEEERHQSLFLLPLYGIAVFLGPVNIVSGMTASHGDNWKLAFVGSFIVWLVVGTTWLFLDLHSLQRASLTKRCLWHVAGCIAALYFFMSVLHITSDNLPQWLPTIIDCGVGTSLGFQNIPASARHRVGESITSIIGGIFGGTQVVVRREEQQPLQSVQSSASRGRRADIEMGPLA</sequence>
<feature type="transmembrane region" description="Helical" evidence="2">
    <location>
        <begin position="273"/>
        <end position="292"/>
    </location>
</feature>
<dbReference type="EMBL" id="KZ613940">
    <property type="protein sequence ID" value="PMD45710.1"/>
    <property type="molecule type" value="Genomic_DNA"/>
</dbReference>
<evidence type="ECO:0000313" key="4">
    <source>
        <dbReference type="Proteomes" id="UP000235786"/>
    </source>
</evidence>
<keyword evidence="2" id="KW-1133">Transmembrane helix</keyword>
<feature type="transmembrane region" description="Helical" evidence="2">
    <location>
        <begin position="304"/>
        <end position="325"/>
    </location>
</feature>
<proteinExistence type="predicted"/>
<dbReference type="OrthoDB" id="3535504at2759"/>
<feature type="transmembrane region" description="Helical" evidence="2">
    <location>
        <begin position="337"/>
        <end position="357"/>
    </location>
</feature>
<organism evidence="3 4">
    <name type="scientific">Hyaloscypha variabilis (strain UAMH 11265 / GT02V1 / F)</name>
    <name type="common">Meliniomyces variabilis</name>
    <dbReference type="NCBI Taxonomy" id="1149755"/>
    <lineage>
        <taxon>Eukaryota</taxon>
        <taxon>Fungi</taxon>
        <taxon>Dikarya</taxon>
        <taxon>Ascomycota</taxon>
        <taxon>Pezizomycotina</taxon>
        <taxon>Leotiomycetes</taxon>
        <taxon>Helotiales</taxon>
        <taxon>Hyaloscyphaceae</taxon>
        <taxon>Hyaloscypha</taxon>
        <taxon>Hyaloscypha variabilis</taxon>
    </lineage>
</organism>
<name>A0A2J6S4L3_HYAVF</name>
<dbReference type="AlphaFoldDB" id="A0A2J6S4L3"/>
<keyword evidence="4" id="KW-1185">Reference proteome</keyword>
<feature type="compositionally biased region" description="Polar residues" evidence="1">
    <location>
        <begin position="205"/>
        <end position="225"/>
    </location>
</feature>
<gene>
    <name evidence="3" type="ORF">L207DRAFT_508511</name>
</gene>
<feature type="compositionally biased region" description="Polar residues" evidence="1">
    <location>
        <begin position="184"/>
        <end position="195"/>
    </location>
</feature>
<dbReference type="Proteomes" id="UP000235786">
    <property type="component" value="Unassembled WGS sequence"/>
</dbReference>
<keyword evidence="2" id="KW-0812">Transmembrane</keyword>
<protein>
    <submittedName>
        <fullName evidence="3">Uncharacterized protein</fullName>
    </submittedName>
</protein>
<evidence type="ECO:0000313" key="3">
    <source>
        <dbReference type="EMBL" id="PMD45710.1"/>
    </source>
</evidence>
<reference evidence="3 4" key="1">
    <citation type="submission" date="2016-04" db="EMBL/GenBank/DDBJ databases">
        <title>A degradative enzymes factory behind the ericoid mycorrhizal symbiosis.</title>
        <authorList>
            <consortium name="DOE Joint Genome Institute"/>
            <person name="Martino E."/>
            <person name="Morin E."/>
            <person name="Grelet G."/>
            <person name="Kuo A."/>
            <person name="Kohler A."/>
            <person name="Daghino S."/>
            <person name="Barry K."/>
            <person name="Choi C."/>
            <person name="Cichocki N."/>
            <person name="Clum A."/>
            <person name="Copeland A."/>
            <person name="Hainaut M."/>
            <person name="Haridas S."/>
            <person name="Labutti K."/>
            <person name="Lindquist E."/>
            <person name="Lipzen A."/>
            <person name="Khouja H.-R."/>
            <person name="Murat C."/>
            <person name="Ohm R."/>
            <person name="Olson A."/>
            <person name="Spatafora J."/>
            <person name="Veneault-Fourrey C."/>
            <person name="Henrissat B."/>
            <person name="Grigoriev I."/>
            <person name="Martin F."/>
            <person name="Perotto S."/>
        </authorList>
    </citation>
    <scope>NUCLEOTIDE SEQUENCE [LARGE SCALE GENOMIC DNA]</scope>
    <source>
        <strain evidence="3 4">F</strain>
    </source>
</reference>
<evidence type="ECO:0000256" key="2">
    <source>
        <dbReference type="SAM" id="Phobius"/>
    </source>
</evidence>